<dbReference type="RefSeq" id="WP_232188419.1">
    <property type="nucleotide sequence ID" value="NZ_JAIOAP010000016.1"/>
</dbReference>
<evidence type="ECO:0000313" key="1">
    <source>
        <dbReference type="EMBL" id="MEQ4485872.1"/>
    </source>
</evidence>
<keyword evidence="2" id="KW-1185">Reference proteome</keyword>
<reference evidence="1 2" key="1">
    <citation type="journal article" date="2023" name="Genome Announc.">
        <title>Pan-Genome Analyses of the Genus Cohnella and Proposal of the Novel Species Cohnella silvisoli sp. nov., Isolated from Forest Soil.</title>
        <authorList>
            <person name="Wang C."/>
            <person name="Mao L."/>
            <person name="Bao G."/>
            <person name="Zhu H."/>
        </authorList>
    </citation>
    <scope>NUCLEOTIDE SEQUENCE [LARGE SCALE GENOMIC DNA]</scope>
    <source>
        <strain evidence="1 2">NL03-T5-1</strain>
    </source>
</reference>
<evidence type="ECO:0000313" key="2">
    <source>
        <dbReference type="Proteomes" id="UP001493487"/>
    </source>
</evidence>
<proteinExistence type="predicted"/>
<dbReference type="Proteomes" id="UP001493487">
    <property type="component" value="Unassembled WGS sequence"/>
</dbReference>
<comment type="caution">
    <text evidence="1">The sequence shown here is derived from an EMBL/GenBank/DDBJ whole genome shotgun (WGS) entry which is preliminary data.</text>
</comment>
<organism evidence="1 2">
    <name type="scientific">Cohnella silvisoli</name>
    <dbReference type="NCBI Taxonomy" id="2873699"/>
    <lineage>
        <taxon>Bacteria</taxon>
        <taxon>Bacillati</taxon>
        <taxon>Bacillota</taxon>
        <taxon>Bacilli</taxon>
        <taxon>Bacillales</taxon>
        <taxon>Paenibacillaceae</taxon>
        <taxon>Cohnella</taxon>
    </lineage>
</organism>
<sequence length="113" mass="12791">MYDYISIHSDTYTQKIKVEVLEQYLTSNLGFAKVSYLTFLKDVNGELVKVTGIPANPNGSYDFITLEGIEEVNLVEIDVPRYTDDILEQALSDIARAIAKEFSWIIDDDHGLN</sequence>
<accession>A0ABV1L287</accession>
<gene>
    <name evidence="1" type="ORF">QJS35_26180</name>
</gene>
<protein>
    <submittedName>
        <fullName evidence="1">Uncharacterized protein</fullName>
    </submittedName>
</protein>
<name>A0ABV1L287_9BACL</name>
<dbReference type="EMBL" id="JASKHM010000017">
    <property type="protein sequence ID" value="MEQ4485872.1"/>
    <property type="molecule type" value="Genomic_DNA"/>
</dbReference>